<dbReference type="Proteomes" id="UP001530293">
    <property type="component" value="Unassembled WGS sequence"/>
</dbReference>
<feature type="compositionally biased region" description="Low complexity" evidence="1">
    <location>
        <begin position="182"/>
        <end position="194"/>
    </location>
</feature>
<feature type="compositionally biased region" description="Gly residues" evidence="1">
    <location>
        <begin position="235"/>
        <end position="252"/>
    </location>
</feature>
<evidence type="ECO:0000256" key="1">
    <source>
        <dbReference type="SAM" id="MobiDB-lite"/>
    </source>
</evidence>
<dbReference type="EMBL" id="JALLBG020000216">
    <property type="protein sequence ID" value="KAL3758903.1"/>
    <property type="molecule type" value="Genomic_DNA"/>
</dbReference>
<protein>
    <recommendedName>
        <fullName evidence="2">DUF6824 domain-containing protein</fullName>
    </recommendedName>
</protein>
<gene>
    <name evidence="3" type="ORF">ACHAWU_003175</name>
</gene>
<dbReference type="InterPro" id="IPR049227">
    <property type="entry name" value="DUF6824"/>
</dbReference>
<feature type="compositionally biased region" description="Basic and acidic residues" evidence="1">
    <location>
        <begin position="136"/>
        <end position="150"/>
    </location>
</feature>
<feature type="region of interest" description="Disordered" evidence="1">
    <location>
        <begin position="136"/>
        <end position="419"/>
    </location>
</feature>
<feature type="compositionally biased region" description="Low complexity" evidence="1">
    <location>
        <begin position="313"/>
        <end position="334"/>
    </location>
</feature>
<feature type="domain" description="DUF6824" evidence="2">
    <location>
        <begin position="31"/>
        <end position="119"/>
    </location>
</feature>
<dbReference type="Pfam" id="PF20710">
    <property type="entry name" value="DUF6824"/>
    <property type="match status" value="1"/>
</dbReference>
<feature type="compositionally biased region" description="Low complexity" evidence="1">
    <location>
        <begin position="341"/>
        <end position="367"/>
    </location>
</feature>
<keyword evidence="4" id="KW-1185">Reference proteome</keyword>
<evidence type="ECO:0000313" key="4">
    <source>
        <dbReference type="Proteomes" id="UP001530293"/>
    </source>
</evidence>
<accession>A0ABD3M7N1</accession>
<comment type="caution">
    <text evidence="3">The sequence shown here is derived from an EMBL/GenBank/DDBJ whole genome shotgun (WGS) entry which is preliminary data.</text>
</comment>
<reference evidence="3 4" key="1">
    <citation type="submission" date="2024-10" db="EMBL/GenBank/DDBJ databases">
        <title>Updated reference genomes for cyclostephanoid diatoms.</title>
        <authorList>
            <person name="Roberts W.R."/>
            <person name="Alverson A.J."/>
        </authorList>
    </citation>
    <scope>NUCLEOTIDE SEQUENCE [LARGE SCALE GENOMIC DNA]</scope>
    <source>
        <strain evidence="3 4">AJA232-27</strain>
    </source>
</reference>
<feature type="compositionally biased region" description="Low complexity" evidence="1">
    <location>
        <begin position="285"/>
        <end position="306"/>
    </location>
</feature>
<name>A0ABD3M7N1_9STRA</name>
<feature type="compositionally biased region" description="Polar residues" evidence="1">
    <location>
        <begin position="167"/>
        <end position="176"/>
    </location>
</feature>
<evidence type="ECO:0000313" key="3">
    <source>
        <dbReference type="EMBL" id="KAL3758903.1"/>
    </source>
</evidence>
<feature type="compositionally biased region" description="Low complexity" evidence="1">
    <location>
        <begin position="254"/>
        <end position="272"/>
    </location>
</feature>
<feature type="compositionally biased region" description="Gly residues" evidence="1">
    <location>
        <begin position="195"/>
        <end position="204"/>
    </location>
</feature>
<sequence>MPRAKGGSIPPPRVVIEPNHGGIISDLNENDVLCGRGGRINNHPGNISFRVIVEEYKREYLDPRTRKLEKAHVAARLVAQIRSAVPPGRFLKDDPNHVGMYFEIGDAKAWKKAGQALREDAPDVRKEIGEELEANEKEMKEKQEQNDHQNKLFPSPPHPPSSSSSSYNHLHPQQQPLPHGIPPSVSYSPSSGPGPASGGGGGGAHTPLSGPRPDPPEAPGVTGYRQPPLRYFESGRGGSGSGGPFSGRGGRGLPPQQQQHHQYNTHPPQQGYPHPPNYYGPTPPHHYNQQQQQYSQYGQHQPQFQHQPPPPSYFQQHQPPHSSQFPQQQQQQHAYPPPHQPQSYPSPDGHLSHLQPPQNLQQQQQHSGVKSEYNNNGAYPQFTAPQDKKHSRPKSTKSASPVRRAMVGITGNPPVPAAQMSTDLEYSQTMKSYTTNQSSSIQSHSQDFPLTMSVGKDFTDSDISAFGRRTSENSDASGKISRDSFTMSDLLGSNRSLELSLGSLGRTRSFPDLTLSSNDLLPPLPADEYDFTSLAQYEGKEKLRTSSRGRIMRPFHRHSSSESSNQSMTSLTIKGFHPVRSRSNTAVSGINDAMSIMSLDSRKSVKSDASSWLDNFRSFQSIHSDMNPWETAPAGDSLVRPSGDEGSLSDVSYDMTALDLAEPLLPPLSMNDSYEFMKPDP</sequence>
<feature type="region of interest" description="Disordered" evidence="1">
    <location>
        <begin position="625"/>
        <end position="647"/>
    </location>
</feature>
<dbReference type="AlphaFoldDB" id="A0ABD3M7N1"/>
<evidence type="ECO:0000259" key="2">
    <source>
        <dbReference type="Pfam" id="PF20710"/>
    </source>
</evidence>
<organism evidence="3 4">
    <name type="scientific">Discostella pseudostelligera</name>
    <dbReference type="NCBI Taxonomy" id="259834"/>
    <lineage>
        <taxon>Eukaryota</taxon>
        <taxon>Sar</taxon>
        <taxon>Stramenopiles</taxon>
        <taxon>Ochrophyta</taxon>
        <taxon>Bacillariophyta</taxon>
        <taxon>Coscinodiscophyceae</taxon>
        <taxon>Thalassiosirophycidae</taxon>
        <taxon>Stephanodiscales</taxon>
        <taxon>Stephanodiscaceae</taxon>
        <taxon>Discostella</taxon>
    </lineage>
</organism>
<proteinExistence type="predicted"/>
<feature type="compositionally biased region" description="Pro residues" evidence="1">
    <location>
        <begin position="273"/>
        <end position="284"/>
    </location>
</feature>